<evidence type="ECO:0008006" key="6">
    <source>
        <dbReference type="Google" id="ProtNLM"/>
    </source>
</evidence>
<feature type="chain" id="PRO_5022779905" description="Lipoprotein" evidence="1">
    <location>
        <begin position="20"/>
        <end position="268"/>
    </location>
</feature>
<name>A0A511T6H7_MYXFU</name>
<dbReference type="Proteomes" id="UP000183760">
    <property type="component" value="Unassembled WGS sequence"/>
</dbReference>
<sequence>MRRSALTLLLLLCAACARTSSVVPRRGPPVTVVPPELALESGYSPWAISMPFGLAQDGSALVLRFLERAEASGARYLSNVQVVFVADDAGTSMECRTTLMPEGTIPPWKPLIRTAMAAGEYAPLKLVSRPVPDVVVSCQETWAVTMVPQAVRVSNAGGAPPGELTIGGNMVRRPEVRCGPVATMRLLTRYAFEDAVNYVPPRIERMGEHRPELKLQETEAECYPRDPASPGVNRIEAMAYGGAGPRAAFLDGPMPLMEAPRSAPQMDL</sequence>
<organism evidence="2 5">
    <name type="scientific">Myxococcus fulvus</name>
    <dbReference type="NCBI Taxonomy" id="33"/>
    <lineage>
        <taxon>Bacteria</taxon>
        <taxon>Pseudomonadati</taxon>
        <taxon>Myxococcota</taxon>
        <taxon>Myxococcia</taxon>
        <taxon>Myxococcales</taxon>
        <taxon>Cystobacterineae</taxon>
        <taxon>Myxococcaceae</taxon>
        <taxon>Myxococcus</taxon>
    </lineage>
</organism>
<comment type="caution">
    <text evidence="2">The sequence shown here is derived from an EMBL/GenBank/DDBJ whole genome shotgun (WGS) entry which is preliminary data.</text>
</comment>
<dbReference type="EMBL" id="BJXR01000036">
    <property type="protein sequence ID" value="GEN09774.1"/>
    <property type="molecule type" value="Genomic_DNA"/>
</dbReference>
<evidence type="ECO:0000313" key="4">
    <source>
        <dbReference type="Proteomes" id="UP000183760"/>
    </source>
</evidence>
<feature type="signal peptide" evidence="1">
    <location>
        <begin position="1"/>
        <end position="19"/>
    </location>
</feature>
<dbReference type="EMBL" id="FOIB01000007">
    <property type="protein sequence ID" value="SEU26781.1"/>
    <property type="molecule type" value="Genomic_DNA"/>
</dbReference>
<dbReference type="OrthoDB" id="5382655at2"/>
<protein>
    <recommendedName>
        <fullName evidence="6">Lipoprotein</fullName>
    </recommendedName>
</protein>
<proteinExistence type="predicted"/>
<keyword evidence="4" id="KW-1185">Reference proteome</keyword>
<gene>
    <name evidence="2" type="ORF">MFU01_48110</name>
    <name evidence="3" type="ORF">SAMN05443572_107319</name>
</gene>
<dbReference type="STRING" id="1334629.MFUL124B02_21020"/>
<reference evidence="2 5" key="2">
    <citation type="submission" date="2019-07" db="EMBL/GenBank/DDBJ databases">
        <title>Whole genome shotgun sequence of Myxococcus fulvus NBRC 100333.</title>
        <authorList>
            <person name="Hosoyama A."/>
            <person name="Uohara A."/>
            <person name="Ohji S."/>
            <person name="Ichikawa N."/>
        </authorList>
    </citation>
    <scope>NUCLEOTIDE SEQUENCE [LARGE SCALE GENOMIC DNA]</scope>
    <source>
        <strain evidence="2 5">NBRC 100333</strain>
    </source>
</reference>
<dbReference type="AlphaFoldDB" id="A0A511T6H7"/>
<dbReference type="RefSeq" id="WP_074957004.1">
    <property type="nucleotide sequence ID" value="NZ_BJXR01000036.1"/>
</dbReference>
<keyword evidence="1" id="KW-0732">Signal</keyword>
<evidence type="ECO:0000256" key="1">
    <source>
        <dbReference type="SAM" id="SignalP"/>
    </source>
</evidence>
<evidence type="ECO:0000313" key="2">
    <source>
        <dbReference type="EMBL" id="GEN09774.1"/>
    </source>
</evidence>
<accession>A0A511T6H7</accession>
<dbReference type="Proteomes" id="UP000321514">
    <property type="component" value="Unassembled WGS sequence"/>
</dbReference>
<evidence type="ECO:0000313" key="5">
    <source>
        <dbReference type="Proteomes" id="UP000321514"/>
    </source>
</evidence>
<evidence type="ECO:0000313" key="3">
    <source>
        <dbReference type="EMBL" id="SEU26781.1"/>
    </source>
</evidence>
<reference evidence="3 4" key="1">
    <citation type="submission" date="2016-10" db="EMBL/GenBank/DDBJ databases">
        <authorList>
            <person name="Varghese N."/>
            <person name="Submissions S."/>
        </authorList>
    </citation>
    <scope>NUCLEOTIDE SEQUENCE [LARGE SCALE GENOMIC DNA]</scope>
    <source>
        <strain evidence="3 4">DSM 16525</strain>
    </source>
</reference>